<dbReference type="eggNOG" id="COG2234">
    <property type="taxonomic scope" value="Bacteria"/>
</dbReference>
<dbReference type="KEGG" id="sti:Sthe_2347"/>
<keyword evidence="3" id="KW-1185">Reference proteome</keyword>
<evidence type="ECO:0000313" key="3">
    <source>
        <dbReference type="Proteomes" id="UP000002027"/>
    </source>
</evidence>
<dbReference type="Pfam" id="PF04389">
    <property type="entry name" value="Peptidase_M28"/>
    <property type="match status" value="1"/>
</dbReference>
<dbReference type="Gene3D" id="3.40.630.10">
    <property type="entry name" value="Zn peptidases"/>
    <property type="match status" value="1"/>
</dbReference>
<dbReference type="SUPFAM" id="SSF53187">
    <property type="entry name" value="Zn-dependent exopeptidases"/>
    <property type="match status" value="1"/>
</dbReference>
<dbReference type="PANTHER" id="PTHR10404">
    <property type="entry name" value="N-ACETYLATED-ALPHA-LINKED ACIDIC DIPEPTIDASE"/>
    <property type="match status" value="1"/>
</dbReference>
<evidence type="ECO:0000259" key="1">
    <source>
        <dbReference type="Pfam" id="PF04389"/>
    </source>
</evidence>
<dbReference type="HOGENOM" id="CLU_034445_0_0_0"/>
<dbReference type="EMBL" id="CP001823">
    <property type="protein sequence ID" value="ACZ39768.1"/>
    <property type="molecule type" value="Genomic_DNA"/>
</dbReference>
<proteinExistence type="predicted"/>
<dbReference type="SUPFAM" id="SSF52025">
    <property type="entry name" value="PA domain"/>
    <property type="match status" value="1"/>
</dbReference>
<sequence>MQTTWRDPETEELILRDISLDEPWALLERFSTLVRLSGSDDEAAAVEYITERLSAWGVPYTVHHPTCLISLPGPATLRTLGENGREFRVKTFSFSPSTDGKEVEGDLVYVPGSQASDIGELFSAARRTDDVDLRGKVVITEGLGIAARGLDLERSGAIAAIFINPGERIHEGITTTAWGSPDLTSVGRVPPVPVLAINRPDGQALLQALRERPVRVAFSNQVETSWRPIPIIVAEIAGSQAADEFVLFHGHLDSWHVGIGDNATGDATLLEIARVFQRHRDRLKRTIRIAWWSGHSHGRYAGSTWYADTFAQDLSENCVAHINCDSPGCRWATEYRDVAWMAEAADLCQTAIRDVTGQESSGARPLRAGDCSFNNLGISTYFMLSSTMPEDLVREKGYYAVGGCGGNIAWHTEDDTMEIADRDNLLRDMRVYATVLLRTLNAPIYPLDYRATVREIEEHLRRYQAAAGDAFDFRPSLEAARNLGQALERFYEETEGLMDREVDDPVVRRANAAQRMLARFLVSVGYSRDGRFRQDPARGIPPLPELAPALELGQVEPGSDRYHLLRTDLTRGQNRLVWFLRQSARRLAGIVG</sequence>
<dbReference type="InterPro" id="IPR007484">
    <property type="entry name" value="Peptidase_M28"/>
</dbReference>
<dbReference type="PANTHER" id="PTHR10404:SF46">
    <property type="entry name" value="VACUOLAR PROTEIN SORTING-ASSOCIATED PROTEIN 70"/>
    <property type="match status" value="1"/>
</dbReference>
<reference evidence="2 3" key="2">
    <citation type="journal article" date="2010" name="Stand. Genomic Sci.">
        <title>Complete genome sequence of Desulfohalobium retbaense type strain (HR(100)).</title>
        <authorList>
            <person name="Spring S."/>
            <person name="Nolan M."/>
            <person name="Lapidus A."/>
            <person name="Glavina Del Rio T."/>
            <person name="Copeland A."/>
            <person name="Tice H."/>
            <person name="Cheng J.F."/>
            <person name="Lucas S."/>
            <person name="Land M."/>
            <person name="Chen F."/>
            <person name="Bruce D."/>
            <person name="Goodwin L."/>
            <person name="Pitluck S."/>
            <person name="Ivanova N."/>
            <person name="Mavromatis K."/>
            <person name="Mikhailova N."/>
            <person name="Pati A."/>
            <person name="Chen A."/>
            <person name="Palaniappan K."/>
            <person name="Hauser L."/>
            <person name="Chang Y.J."/>
            <person name="Jeffries C.D."/>
            <person name="Munk C."/>
            <person name="Kiss H."/>
            <person name="Chain P."/>
            <person name="Han C."/>
            <person name="Brettin T."/>
            <person name="Detter J.C."/>
            <person name="Schuler E."/>
            <person name="Goker M."/>
            <person name="Rohde M."/>
            <person name="Bristow J."/>
            <person name="Eisen J.A."/>
            <person name="Markowitz V."/>
            <person name="Hugenholtz P."/>
            <person name="Kyrpides N.C."/>
            <person name="Klenk H.P."/>
        </authorList>
    </citation>
    <scope>NUCLEOTIDE SEQUENCE [LARGE SCALE GENOMIC DNA]</scope>
    <source>
        <strain evidence="3">ATCC 49802 / DSM 20745 / S 6022</strain>
    </source>
</reference>
<name>D1C7C2_SPHTD</name>
<reference evidence="3" key="1">
    <citation type="submission" date="2009-11" db="EMBL/GenBank/DDBJ databases">
        <title>The complete chromosome 1 of Sphaerobacter thermophilus DSM 20745.</title>
        <authorList>
            <person name="Lucas S."/>
            <person name="Copeland A."/>
            <person name="Lapidus A."/>
            <person name="Glavina del Rio T."/>
            <person name="Dalin E."/>
            <person name="Tice H."/>
            <person name="Bruce D."/>
            <person name="Goodwin L."/>
            <person name="Pitluck S."/>
            <person name="Kyrpides N."/>
            <person name="Mavromatis K."/>
            <person name="Ivanova N."/>
            <person name="Mikhailova N."/>
            <person name="LaButti K.M."/>
            <person name="Clum A."/>
            <person name="Sun H.I."/>
            <person name="Brettin T."/>
            <person name="Detter J.C."/>
            <person name="Han C."/>
            <person name="Larimer F."/>
            <person name="Land M."/>
            <person name="Hauser L."/>
            <person name="Markowitz V."/>
            <person name="Cheng J.F."/>
            <person name="Hugenholtz P."/>
            <person name="Woyke T."/>
            <person name="Wu D."/>
            <person name="Steenblock K."/>
            <person name="Schneider S."/>
            <person name="Pukall R."/>
            <person name="Goeker M."/>
            <person name="Klenk H.P."/>
            <person name="Eisen J.A."/>
        </authorList>
    </citation>
    <scope>NUCLEOTIDE SEQUENCE [LARGE SCALE GENOMIC DNA]</scope>
    <source>
        <strain evidence="3">ATCC 49802 / DSM 20745 / S 6022</strain>
    </source>
</reference>
<dbReference type="Proteomes" id="UP000002027">
    <property type="component" value="Chromosome 1"/>
</dbReference>
<protein>
    <submittedName>
        <fullName evidence="2">Peptidase M28</fullName>
    </submittedName>
</protein>
<feature type="domain" description="Peptidase M28" evidence="1">
    <location>
        <begin position="232"/>
        <end position="430"/>
    </location>
</feature>
<dbReference type="Gene3D" id="3.50.30.30">
    <property type="match status" value="1"/>
</dbReference>
<accession>D1C7C2</accession>
<evidence type="ECO:0000313" key="2">
    <source>
        <dbReference type="EMBL" id="ACZ39768.1"/>
    </source>
</evidence>
<dbReference type="OrthoDB" id="9769665at2"/>
<dbReference type="RefSeq" id="WP_012872809.1">
    <property type="nucleotide sequence ID" value="NC_013523.1"/>
</dbReference>
<dbReference type="InterPro" id="IPR046450">
    <property type="entry name" value="PA_dom_sf"/>
</dbReference>
<dbReference type="STRING" id="479434.Sthe_2347"/>
<dbReference type="InterPro" id="IPR039373">
    <property type="entry name" value="Peptidase_M28B"/>
</dbReference>
<gene>
    <name evidence="2" type="ordered locus">Sthe_2347</name>
</gene>
<organism evidence="2 3">
    <name type="scientific">Sphaerobacter thermophilus (strain ATCC 49802 / DSM 20745 / KCCM 41009 / NCIMB 13125 / S 6022)</name>
    <dbReference type="NCBI Taxonomy" id="479434"/>
    <lineage>
        <taxon>Bacteria</taxon>
        <taxon>Pseudomonadati</taxon>
        <taxon>Thermomicrobiota</taxon>
        <taxon>Thermomicrobia</taxon>
        <taxon>Sphaerobacterales</taxon>
        <taxon>Sphaerobacterineae</taxon>
        <taxon>Sphaerobacteraceae</taxon>
        <taxon>Sphaerobacter</taxon>
    </lineage>
</organism>
<dbReference type="AlphaFoldDB" id="D1C7C2"/>
<dbReference type="InParanoid" id="D1C7C2"/>